<reference evidence="2 3" key="1">
    <citation type="submission" date="2016-05" db="EMBL/GenBank/DDBJ databases">
        <title>Bacillus thuringiensis and Bacillus weihenstephanensis as novel biocontrol agents of wilt causing Verticillium species.</title>
        <authorList>
            <person name="Hollensteiner J."/>
            <person name="Wemheuer F."/>
            <person name="Harting R."/>
            <person name="Kolarzyk A."/>
            <person name="Diaz-Valerio S."/>
            <person name="Poehlein A."/>
            <person name="Brzuszkiewicz E."/>
            <person name="Nesemann K."/>
            <person name="Braus-Stromeyer S."/>
            <person name="Braus G."/>
            <person name="Daniel R."/>
            <person name="Liesegang H."/>
        </authorList>
    </citation>
    <scope>NUCLEOTIDE SEQUENCE [LARGE SCALE GENOMIC DNA]</scope>
    <source>
        <strain evidence="2 3">GOE11</strain>
    </source>
</reference>
<gene>
    <name evidence="2" type="ORF">BWGOE11_30760</name>
</gene>
<evidence type="ECO:0000313" key="2">
    <source>
        <dbReference type="EMBL" id="OFD92332.1"/>
    </source>
</evidence>
<dbReference type="Proteomes" id="UP000175835">
    <property type="component" value="Unassembled WGS sequence"/>
</dbReference>
<organism evidence="2 3">
    <name type="scientific">Bacillus mycoides</name>
    <dbReference type="NCBI Taxonomy" id="1405"/>
    <lineage>
        <taxon>Bacteria</taxon>
        <taxon>Bacillati</taxon>
        <taxon>Bacillota</taxon>
        <taxon>Bacilli</taxon>
        <taxon>Bacillales</taxon>
        <taxon>Bacillaceae</taxon>
        <taxon>Bacillus</taxon>
        <taxon>Bacillus cereus group</taxon>
    </lineage>
</organism>
<feature type="transmembrane region" description="Helical" evidence="1">
    <location>
        <begin position="30"/>
        <end position="54"/>
    </location>
</feature>
<keyword evidence="1" id="KW-0812">Transmembrane</keyword>
<feature type="transmembrane region" description="Helical" evidence="1">
    <location>
        <begin position="75"/>
        <end position="91"/>
    </location>
</feature>
<accession>A0A1E8BM61</accession>
<evidence type="ECO:0000313" key="3">
    <source>
        <dbReference type="Proteomes" id="UP000175835"/>
    </source>
</evidence>
<evidence type="ECO:0000256" key="1">
    <source>
        <dbReference type="SAM" id="Phobius"/>
    </source>
</evidence>
<keyword evidence="1" id="KW-1133">Transmembrane helix</keyword>
<dbReference type="AlphaFoldDB" id="A0A1E8BM61"/>
<protein>
    <recommendedName>
        <fullName evidence="4">PTS sugar transporter subunit IIC</fullName>
    </recommendedName>
</protein>
<sequence>MKLLEGTKNGLERIITPLTNYLGNSKVVNAITSGMMMTIPVTIGVTLFAILGNLPFEGWKEFLIQIGLYTHMQDMISATLSLLAVYMVVIIA</sequence>
<keyword evidence="1" id="KW-0472">Membrane</keyword>
<comment type="caution">
    <text evidence="2">The sequence shown here is derived from an EMBL/GenBank/DDBJ whole genome shotgun (WGS) entry which is preliminary data.</text>
</comment>
<proteinExistence type="predicted"/>
<evidence type="ECO:0008006" key="4">
    <source>
        <dbReference type="Google" id="ProtNLM"/>
    </source>
</evidence>
<dbReference type="EMBL" id="LXLX01000034">
    <property type="protein sequence ID" value="OFD92332.1"/>
    <property type="molecule type" value="Genomic_DNA"/>
</dbReference>
<name>A0A1E8BM61_BACMY</name>
<dbReference type="PATRIC" id="fig|86662.28.peg.3155"/>